<protein>
    <submittedName>
        <fullName evidence="7">TonB-dependent receptor</fullName>
    </submittedName>
</protein>
<dbReference type="RefSeq" id="WP_341695810.1">
    <property type="nucleotide sequence ID" value="NZ_JBBYHR010000002.1"/>
</dbReference>
<evidence type="ECO:0000259" key="6">
    <source>
        <dbReference type="Pfam" id="PF07715"/>
    </source>
</evidence>
<dbReference type="InterPro" id="IPR037066">
    <property type="entry name" value="Plug_dom_sf"/>
</dbReference>
<keyword evidence="8" id="KW-1185">Reference proteome</keyword>
<dbReference type="InterPro" id="IPR036942">
    <property type="entry name" value="Beta-barrel_TonB_sf"/>
</dbReference>
<accession>A0ABU9HTK0</accession>
<evidence type="ECO:0000256" key="1">
    <source>
        <dbReference type="ARBA" id="ARBA00004442"/>
    </source>
</evidence>
<comment type="similarity">
    <text evidence="4">Belongs to the TonB-dependent receptor family.</text>
</comment>
<organism evidence="7 8">
    <name type="scientific">Flavobacterium arundinis</name>
    <dbReference type="NCBI Taxonomy" id="3139143"/>
    <lineage>
        <taxon>Bacteria</taxon>
        <taxon>Pseudomonadati</taxon>
        <taxon>Bacteroidota</taxon>
        <taxon>Flavobacteriia</taxon>
        <taxon>Flavobacteriales</taxon>
        <taxon>Flavobacteriaceae</taxon>
        <taxon>Flavobacterium</taxon>
    </lineage>
</organism>
<comment type="caution">
    <text evidence="7">The sequence shown here is derived from an EMBL/GenBank/DDBJ whole genome shotgun (WGS) entry which is preliminary data.</text>
</comment>
<dbReference type="InterPro" id="IPR008969">
    <property type="entry name" value="CarboxyPept-like_regulatory"/>
</dbReference>
<dbReference type="InterPro" id="IPR012910">
    <property type="entry name" value="Plug_dom"/>
</dbReference>
<sequence length="746" mass="84414">MRTILIYIFLFFGFLVNAQEPLTGMVSDETGQPLPGASISWLNLGAPTSTREDGHFSIPFSGENDRLLISYIGYKTDTLTVSSPSFINHKMTPDKGKELNEVVVEKNRKSLERSHVKAANVTTMGSKELLKAACCNIAESFETNPSIDVNFSDALTGSKQIKMLGLTSPYLLIAEENIPAVRGASQAYGLSFVPGTWVSSIQITKGAGPVVNGYESISGQINYELLKPVDDIPFFLNAYGSTDSRFELNTHFNKKLSDKWSSSLFLHGNTRIAKNDMNDDGFLDNPLAKQINVMNRWQYTDAEKGWVSFINLRYMRDEKQSGEVDFDPDKDKFTTNHWGSEINTDKADVSAKLGYVFPDMPFQSIGLQTSFNWHRQESYFGFSTYDIEQKSLYSNLIFNSIINNTLNKFAAGLNFTYDNYGEFVNTADFSRIDNSMGAFFEYTYDNASDFSVVLGGRFDVHNRLGAFFTPRMHLRYNPWEKGTFRASAGRGKRAANIFAENQAYLGSSRQMNILGSGGKLYGLDPEIAWNYGVSFVQGFPLFNKNAEFVVDFYRTDFQNQVVADVFNSPQAVNYYNLNGKSYANSLQLELNYEITMHFNIRTAYKYYDVQTDYATAGLQQRPLQAKHRFFTNIAYETHIGEGGRQWKFDFTYNWMGRQRLPYTGSNPTQYQMGDYSPSFSLMNAQVTRTFSSVFEAYVGAENLGNYQQKKAIVGSDDPFGPYFDSSIIYAPVFGQMYYAGIRFKIK</sequence>
<evidence type="ECO:0000259" key="5">
    <source>
        <dbReference type="Pfam" id="PF00593"/>
    </source>
</evidence>
<evidence type="ECO:0000256" key="4">
    <source>
        <dbReference type="RuleBase" id="RU003357"/>
    </source>
</evidence>
<evidence type="ECO:0000313" key="7">
    <source>
        <dbReference type="EMBL" id="MEL1243493.1"/>
    </source>
</evidence>
<dbReference type="InterPro" id="IPR000531">
    <property type="entry name" value="Beta-barrel_TonB"/>
</dbReference>
<keyword evidence="3" id="KW-0998">Cell outer membrane</keyword>
<dbReference type="Gene3D" id="2.170.130.10">
    <property type="entry name" value="TonB-dependent receptor, plug domain"/>
    <property type="match status" value="1"/>
</dbReference>
<dbReference type="SUPFAM" id="SSF56935">
    <property type="entry name" value="Porins"/>
    <property type="match status" value="1"/>
</dbReference>
<feature type="domain" description="TonB-dependent receptor plug" evidence="6">
    <location>
        <begin position="119"/>
        <end position="219"/>
    </location>
</feature>
<keyword evidence="2 4" id="KW-0472">Membrane</keyword>
<evidence type="ECO:0000313" key="8">
    <source>
        <dbReference type="Proteomes" id="UP001464555"/>
    </source>
</evidence>
<dbReference type="Gene3D" id="2.60.40.1120">
    <property type="entry name" value="Carboxypeptidase-like, regulatory domain"/>
    <property type="match status" value="1"/>
</dbReference>
<gene>
    <name evidence="7" type="ORF">AAEO56_04400</name>
</gene>
<comment type="subcellular location">
    <subcellularLocation>
        <location evidence="1 4">Cell outer membrane</location>
    </subcellularLocation>
</comment>
<dbReference type="Proteomes" id="UP001464555">
    <property type="component" value="Unassembled WGS sequence"/>
</dbReference>
<evidence type="ECO:0000256" key="2">
    <source>
        <dbReference type="ARBA" id="ARBA00023136"/>
    </source>
</evidence>
<keyword evidence="4" id="KW-0798">TonB box</keyword>
<dbReference type="Pfam" id="PF13715">
    <property type="entry name" value="CarbopepD_reg_2"/>
    <property type="match status" value="1"/>
</dbReference>
<dbReference type="SUPFAM" id="SSF49464">
    <property type="entry name" value="Carboxypeptidase regulatory domain-like"/>
    <property type="match status" value="1"/>
</dbReference>
<reference evidence="7 8" key="1">
    <citation type="submission" date="2024-04" db="EMBL/GenBank/DDBJ databases">
        <title>Flavobacterium sp. DGU11 16S ribosomal RNA gene Genome sequencing and assembly.</title>
        <authorList>
            <person name="Park S."/>
        </authorList>
    </citation>
    <scope>NUCLEOTIDE SEQUENCE [LARGE SCALE GENOMIC DNA]</scope>
    <source>
        <strain evidence="7 8">DGU11</strain>
    </source>
</reference>
<dbReference type="Gene3D" id="2.40.170.20">
    <property type="entry name" value="TonB-dependent receptor, beta-barrel domain"/>
    <property type="match status" value="1"/>
</dbReference>
<feature type="domain" description="TonB-dependent receptor-like beta-barrel" evidence="5">
    <location>
        <begin position="325"/>
        <end position="703"/>
    </location>
</feature>
<name>A0ABU9HTK0_9FLAO</name>
<keyword evidence="7" id="KW-0675">Receptor</keyword>
<evidence type="ECO:0000256" key="3">
    <source>
        <dbReference type="ARBA" id="ARBA00023237"/>
    </source>
</evidence>
<dbReference type="Pfam" id="PF07715">
    <property type="entry name" value="Plug"/>
    <property type="match status" value="1"/>
</dbReference>
<proteinExistence type="inferred from homology"/>
<dbReference type="EMBL" id="JBBYHR010000002">
    <property type="protein sequence ID" value="MEL1243493.1"/>
    <property type="molecule type" value="Genomic_DNA"/>
</dbReference>
<dbReference type="Pfam" id="PF00593">
    <property type="entry name" value="TonB_dep_Rec_b-barrel"/>
    <property type="match status" value="1"/>
</dbReference>